<name>A0A6J5GTL4_9BURK</name>
<organism evidence="3 4">
    <name type="scientific">Paraburkholderia fynbosensis</name>
    <dbReference type="NCBI Taxonomy" id="1200993"/>
    <lineage>
        <taxon>Bacteria</taxon>
        <taxon>Pseudomonadati</taxon>
        <taxon>Pseudomonadota</taxon>
        <taxon>Betaproteobacteria</taxon>
        <taxon>Burkholderiales</taxon>
        <taxon>Burkholderiaceae</taxon>
        <taxon>Paraburkholderia</taxon>
    </lineage>
</organism>
<dbReference type="RefSeq" id="WP_175164867.1">
    <property type="nucleotide sequence ID" value="NZ_CADIKI010000020.1"/>
</dbReference>
<accession>A0A6J5GTL4</accession>
<evidence type="ECO:0000313" key="3">
    <source>
        <dbReference type="EMBL" id="CAB3804582.1"/>
    </source>
</evidence>
<protein>
    <recommendedName>
        <fullName evidence="2">Single-stranded DNA-binding protein</fullName>
    </recommendedName>
</protein>
<dbReference type="CDD" id="cd04496">
    <property type="entry name" value="SSB_OBF"/>
    <property type="match status" value="1"/>
</dbReference>
<dbReference type="InterPro" id="IPR011344">
    <property type="entry name" value="ssDNA-bd"/>
</dbReference>
<evidence type="ECO:0000313" key="4">
    <source>
        <dbReference type="Proteomes" id="UP000494252"/>
    </source>
</evidence>
<evidence type="ECO:0000256" key="1">
    <source>
        <dbReference type="ARBA" id="ARBA00023125"/>
    </source>
</evidence>
<gene>
    <name evidence="3" type="ORF">LMG27177_05687</name>
</gene>
<dbReference type="GO" id="GO:0003697">
    <property type="term" value="F:single-stranded DNA binding"/>
    <property type="evidence" value="ECO:0007669"/>
    <property type="project" value="InterPro"/>
</dbReference>
<dbReference type="Gene3D" id="2.40.50.140">
    <property type="entry name" value="Nucleic acid-binding proteins"/>
    <property type="match status" value="1"/>
</dbReference>
<reference evidence="3 4" key="1">
    <citation type="submission" date="2020-04" db="EMBL/GenBank/DDBJ databases">
        <authorList>
            <person name="De Canck E."/>
        </authorList>
    </citation>
    <scope>NUCLEOTIDE SEQUENCE [LARGE SCALE GENOMIC DNA]</scope>
    <source>
        <strain evidence="3 4">LMG 27177</strain>
    </source>
</reference>
<dbReference type="PROSITE" id="PS50935">
    <property type="entry name" value="SSB"/>
    <property type="match status" value="1"/>
</dbReference>
<dbReference type="EMBL" id="CADIKI010000020">
    <property type="protein sequence ID" value="CAB3804582.1"/>
    <property type="molecule type" value="Genomic_DNA"/>
</dbReference>
<dbReference type="Proteomes" id="UP000494252">
    <property type="component" value="Unassembled WGS sequence"/>
</dbReference>
<dbReference type="AlphaFoldDB" id="A0A6J5GTL4"/>
<evidence type="ECO:0000256" key="2">
    <source>
        <dbReference type="PIRNR" id="PIRNR002070"/>
    </source>
</evidence>
<dbReference type="PIRSF" id="PIRSF002070">
    <property type="entry name" value="SSB"/>
    <property type="match status" value="1"/>
</dbReference>
<dbReference type="InterPro" id="IPR012340">
    <property type="entry name" value="NA-bd_OB-fold"/>
</dbReference>
<keyword evidence="4" id="KW-1185">Reference proteome</keyword>
<sequence length="120" mass="13391">MNRLFFTGRVAATPVLSNHGDSKVAKFTLISNEYAGRDEGSGETKERQVRIQFTAFGSRGEVIARNVLKGDQLIVEAKLSNNDYLDGQGVERYGYNFTVDSFEFGAPGEPRRAQLARRQE</sequence>
<dbReference type="Pfam" id="PF00436">
    <property type="entry name" value="SSB"/>
    <property type="match status" value="1"/>
</dbReference>
<dbReference type="InterPro" id="IPR000424">
    <property type="entry name" value="Primosome_PriB/ssb"/>
</dbReference>
<dbReference type="SUPFAM" id="SSF50249">
    <property type="entry name" value="Nucleic acid-binding proteins"/>
    <property type="match status" value="1"/>
</dbReference>
<dbReference type="GO" id="GO:0006260">
    <property type="term" value="P:DNA replication"/>
    <property type="evidence" value="ECO:0007669"/>
    <property type="project" value="InterPro"/>
</dbReference>
<proteinExistence type="predicted"/>
<keyword evidence="1 2" id="KW-0238">DNA-binding</keyword>